<dbReference type="Proteomes" id="UP000292120">
    <property type="component" value="Unassembled WGS sequence"/>
</dbReference>
<sequence length="285" mass="30424">MNAPVAIALLNQAEGQVSAEVPAWTVQVENPGVWLGHHGVWQRVGGASGGTLGGVQSGAADADRASVPVWRTEAGATAWFPAQPVASVAAPRARLQDVDLLALGDAWAGLRSPLALSQLIAAAGLGRQQAWAALEGVHTHRLPLASLEHIWRLSDEIQLPWQLTVGGSQGVLRVRGPWGPVHWQGGACLLQQRRSQACEGPLAHTELGLRLDVLHELWLVMVPSPEGLRSRLEGFDLRGGLLLTLEAPRQPGEPESAAWRLLVQGLSQGRHACSLRCVRHGPGWN</sequence>
<dbReference type="SUPFAM" id="SSF144064">
    <property type="entry name" value="Heme iron utilization protein-like"/>
    <property type="match status" value="1"/>
</dbReference>
<dbReference type="InterPro" id="IPR053733">
    <property type="entry name" value="Heme_Transport_Util_sf"/>
</dbReference>
<reference evidence="1 2" key="1">
    <citation type="submission" date="2019-02" db="EMBL/GenBank/DDBJ databases">
        <title>Aquabacterium sp. strain KMB7.</title>
        <authorList>
            <person name="Chen W.-M."/>
        </authorList>
    </citation>
    <scope>NUCLEOTIDE SEQUENCE [LARGE SCALE GENOMIC DNA]</scope>
    <source>
        <strain evidence="1 2">KMB7</strain>
    </source>
</reference>
<dbReference type="Gene3D" id="3.40.1570.10">
    <property type="entry name" value="HemS/ChuS/ChuX like domains"/>
    <property type="match status" value="1"/>
</dbReference>
<comment type="caution">
    <text evidence="1">The sequence shown here is derived from an EMBL/GenBank/DDBJ whole genome shotgun (WGS) entry which is preliminary data.</text>
</comment>
<proteinExistence type="predicted"/>
<evidence type="ECO:0000313" key="1">
    <source>
        <dbReference type="EMBL" id="TBO30293.1"/>
    </source>
</evidence>
<keyword evidence="2" id="KW-1185">Reference proteome</keyword>
<dbReference type="OrthoDB" id="316630at2"/>
<accession>A0A4Q9GXG0</accession>
<gene>
    <name evidence="1" type="ORF">EYS42_11415</name>
</gene>
<protein>
    <submittedName>
        <fullName evidence="1">Uncharacterized protein</fullName>
    </submittedName>
</protein>
<dbReference type="AlphaFoldDB" id="A0A4Q9GXG0"/>
<name>A0A4Q9GXG0_9BURK</name>
<dbReference type="EMBL" id="SIXI01000004">
    <property type="protein sequence ID" value="TBO30293.1"/>
    <property type="molecule type" value="Genomic_DNA"/>
</dbReference>
<evidence type="ECO:0000313" key="2">
    <source>
        <dbReference type="Proteomes" id="UP000292120"/>
    </source>
</evidence>
<dbReference type="RefSeq" id="WP_130968285.1">
    <property type="nucleotide sequence ID" value="NZ_SIXI01000004.1"/>
</dbReference>
<organism evidence="1 2">
    <name type="scientific">Aquabacterium lacunae</name>
    <dbReference type="NCBI Taxonomy" id="2528630"/>
    <lineage>
        <taxon>Bacteria</taxon>
        <taxon>Pseudomonadati</taxon>
        <taxon>Pseudomonadota</taxon>
        <taxon>Betaproteobacteria</taxon>
        <taxon>Burkholderiales</taxon>
        <taxon>Aquabacterium</taxon>
    </lineage>
</organism>